<accession>A0ACD0WP11</accession>
<name>A0ACD0WP11_CLALS</name>
<protein>
    <submittedName>
        <fullName evidence="1">PH-response regulator</fullName>
    </submittedName>
</protein>
<gene>
    <name evidence="1" type="ORF">EJF14_50186</name>
</gene>
<proteinExistence type="predicted"/>
<sequence length="314" mass="35258">MHSGVIFIGCLCLISWLIQLLPVISVPITGKSINYDLHLCSYNNITFGIFGVCDISTGACSDPKIGYPIEDFVTDTESYEDGVTDGLSGIELPSNATYYISKLLVVHVLAFFFTSLLLLETCLILFVSFLDDLRNRSSHHTRWVRQKKTSTDTETSDSFTIDKLKPIKRDTTPYYNWMVLFALLSFLSTLLAFLADVLLFVPELSYLGWIQLLPISLMALIASLVCFFKRSVSSRKHLEDDVYPANEMRGRARNTAYSVDSDSDSDDGFYIYTNAFHGGGTQRVANSSIHEILDTDNDMNDSDIELQSLQHRSS</sequence>
<dbReference type="Proteomes" id="UP000326582">
    <property type="component" value="Chromosome 5"/>
</dbReference>
<dbReference type="EMBL" id="CP038488">
    <property type="protein sequence ID" value="QFZ28966.1"/>
    <property type="molecule type" value="Genomic_DNA"/>
</dbReference>
<evidence type="ECO:0000313" key="1">
    <source>
        <dbReference type="EMBL" id="QFZ28966.1"/>
    </source>
</evidence>
<organism evidence="1 2">
    <name type="scientific">Clavispora lusitaniae</name>
    <name type="common">Candida lusitaniae</name>
    <dbReference type="NCBI Taxonomy" id="36911"/>
    <lineage>
        <taxon>Eukaryota</taxon>
        <taxon>Fungi</taxon>
        <taxon>Dikarya</taxon>
        <taxon>Ascomycota</taxon>
        <taxon>Saccharomycotina</taxon>
        <taxon>Pichiomycetes</taxon>
        <taxon>Metschnikowiaceae</taxon>
        <taxon>Clavispora</taxon>
    </lineage>
</organism>
<keyword evidence="2" id="KW-1185">Reference proteome</keyword>
<evidence type="ECO:0000313" key="2">
    <source>
        <dbReference type="Proteomes" id="UP000326582"/>
    </source>
</evidence>
<reference evidence="2" key="1">
    <citation type="journal article" date="2019" name="MBio">
        <title>Comparative genomics for the elucidation of multidrug resistance (MDR) in Candida lusitaniae.</title>
        <authorList>
            <person name="Kannan A."/>
            <person name="Asner S.A."/>
            <person name="Trachsel E."/>
            <person name="Kelly S."/>
            <person name="Parker J."/>
            <person name="Sanglard D."/>
        </authorList>
    </citation>
    <scope>NUCLEOTIDE SEQUENCE [LARGE SCALE GENOMIC DNA]</scope>
    <source>
        <strain evidence="2">P1</strain>
    </source>
</reference>